<dbReference type="NCBIfam" id="TIGR03696">
    <property type="entry name" value="Rhs_assc_core"/>
    <property type="match status" value="1"/>
</dbReference>
<gene>
    <name evidence="2" type="ORF">ACFOHL_10540</name>
</gene>
<organism evidence="2 3">
    <name type="scientific">Agaribacter flavus</name>
    <dbReference type="NCBI Taxonomy" id="1902781"/>
    <lineage>
        <taxon>Bacteria</taxon>
        <taxon>Pseudomonadati</taxon>
        <taxon>Pseudomonadota</taxon>
        <taxon>Gammaproteobacteria</taxon>
        <taxon>Alteromonadales</taxon>
        <taxon>Alteromonadaceae</taxon>
        <taxon>Agaribacter</taxon>
    </lineage>
</organism>
<reference evidence="3" key="1">
    <citation type="journal article" date="2019" name="Int. J. Syst. Evol. Microbiol.">
        <title>The Global Catalogue of Microorganisms (GCM) 10K type strain sequencing project: providing services to taxonomists for standard genome sequencing and annotation.</title>
        <authorList>
            <consortium name="The Broad Institute Genomics Platform"/>
            <consortium name="The Broad Institute Genome Sequencing Center for Infectious Disease"/>
            <person name="Wu L."/>
            <person name="Ma J."/>
        </authorList>
    </citation>
    <scope>NUCLEOTIDE SEQUENCE [LARGE SCALE GENOMIC DNA]</scope>
    <source>
        <strain evidence="3">KCTC 52473</strain>
    </source>
</reference>
<dbReference type="PANTHER" id="PTHR32305">
    <property type="match status" value="1"/>
</dbReference>
<dbReference type="PANTHER" id="PTHR32305:SF15">
    <property type="entry name" value="PROTEIN RHSA-RELATED"/>
    <property type="match status" value="1"/>
</dbReference>
<dbReference type="RefSeq" id="WP_376920194.1">
    <property type="nucleotide sequence ID" value="NZ_JBHRSW010000017.1"/>
</dbReference>
<evidence type="ECO:0000256" key="1">
    <source>
        <dbReference type="SAM" id="Phobius"/>
    </source>
</evidence>
<dbReference type="Gene3D" id="2.180.10.10">
    <property type="entry name" value="RHS repeat-associated core"/>
    <property type="match status" value="1"/>
</dbReference>
<evidence type="ECO:0000313" key="2">
    <source>
        <dbReference type="EMBL" id="MFC3122060.1"/>
    </source>
</evidence>
<feature type="transmembrane region" description="Helical" evidence="1">
    <location>
        <begin position="60"/>
        <end position="82"/>
    </location>
</feature>
<dbReference type="Proteomes" id="UP001595478">
    <property type="component" value="Unassembled WGS sequence"/>
</dbReference>
<comment type="caution">
    <text evidence="2">The sequence shown here is derived from an EMBL/GenBank/DDBJ whole genome shotgun (WGS) entry which is preliminary data.</text>
</comment>
<dbReference type="InterPro" id="IPR022385">
    <property type="entry name" value="Rhs_assc_core"/>
</dbReference>
<feature type="transmembrane region" description="Helical" evidence="1">
    <location>
        <begin position="102"/>
        <end position="124"/>
    </location>
</feature>
<keyword evidence="1" id="KW-1133">Transmembrane helix</keyword>
<keyword evidence="1" id="KW-0812">Transmembrane</keyword>
<keyword evidence="3" id="KW-1185">Reference proteome</keyword>
<accession>A0ABV7FSD0</accession>
<proteinExistence type="predicted"/>
<name>A0ABV7FSD0_9ALTE</name>
<dbReference type="EMBL" id="JBHRSW010000017">
    <property type="protein sequence ID" value="MFC3122060.1"/>
    <property type="molecule type" value="Genomic_DNA"/>
</dbReference>
<protein>
    <submittedName>
        <fullName evidence="2">RHS repeat-associated core domain-containing protein</fullName>
    </submittedName>
</protein>
<keyword evidence="1" id="KW-0472">Membrane</keyword>
<dbReference type="InterPro" id="IPR050708">
    <property type="entry name" value="T6SS_VgrG/RHS"/>
</dbReference>
<evidence type="ECO:0000313" key="3">
    <source>
        <dbReference type="Proteomes" id="UP001595478"/>
    </source>
</evidence>
<sequence length="382" mass="39301">MNGRIYDQSLGRFLQADPFIQAPTNSQSFNRYSYVLNNPLSYTDPSGYFFKALGKFVKKYWRPLVAAVVGVITYGAASGWVATWGATWGTAATATSAATLTWAGGAAAGAITGFVAGAVGTGSLKGALRGAFSGAVFGGIGSAGWSAETTLGAHALGGGIISDLQGGNFGHGFVTAGVMKGVGMFNGASKGASISEIAGRATIQAIVGGTVSRVTGGKFANGAVTAAIQYTVNSSATAIQDGWKSFSKGASRFFGKILGTLGTLLTLEDTMRRHAHLNHYTTNENRALIDESGAILPGPNSGKVWMTPDTYATGEQARASLALDKTPDGYYKVPLTNIPPKPSHVGKVEPWNGEPGGGTEVIFETPISIENAEWVPISSGGG</sequence>